<name>A0A6L3VX88_9ACTN</name>
<comment type="caution">
    <text evidence="2">The sequence shown here is derived from an EMBL/GenBank/DDBJ whole genome shotgun (WGS) entry which is preliminary data.</text>
</comment>
<evidence type="ECO:0000313" key="3">
    <source>
        <dbReference type="Proteomes" id="UP000483004"/>
    </source>
</evidence>
<dbReference type="Proteomes" id="UP000483004">
    <property type="component" value="Unassembled WGS sequence"/>
</dbReference>
<dbReference type="AlphaFoldDB" id="A0A6L3VX88"/>
<dbReference type="Pfam" id="PF00561">
    <property type="entry name" value="Abhydrolase_1"/>
    <property type="match status" value="1"/>
</dbReference>
<sequence>MRARTVGRAVPGVPEVVVVQGMAVSDYLMPALARLGTWTRAHLVDLPGLAGSGDPPQELDVPGYGRAVAAWLDDAALGPVVVAGHSSGTQVAAHAAAFRPGRTAALVLASPTVDPVARSVPRLLLRWRLDARREPGELGRSHHPEWLRAGPRRLWHIVRAHLDDHVEDVLADLPFPVLVLRGRRDRLLTARWARELARTAPDGRFLEVPGAHTFVWPYPDAWSEPIRSLAAGRAEGGR</sequence>
<reference evidence="2 3" key="1">
    <citation type="submission" date="2019-09" db="EMBL/GenBank/DDBJ databases">
        <title>Actinomadura physcomitrii sp. nov., a novel actinomycete isolated from moss [Physcomitrium sphaericum (Ludw) Fuernr].</title>
        <authorList>
            <person name="Liu C."/>
            <person name="Zhuang X."/>
        </authorList>
    </citation>
    <scope>NUCLEOTIDE SEQUENCE [LARGE SCALE GENOMIC DNA]</scope>
    <source>
        <strain evidence="2 3">CYP1-1B</strain>
    </source>
</reference>
<evidence type="ECO:0000313" key="2">
    <source>
        <dbReference type="EMBL" id="KAB2384545.1"/>
    </source>
</evidence>
<proteinExistence type="predicted"/>
<dbReference type="Gene3D" id="3.40.50.1820">
    <property type="entry name" value="alpha/beta hydrolase"/>
    <property type="match status" value="1"/>
</dbReference>
<protein>
    <submittedName>
        <fullName evidence="2">Alpha/beta hydrolase</fullName>
    </submittedName>
</protein>
<evidence type="ECO:0000259" key="1">
    <source>
        <dbReference type="Pfam" id="PF00561"/>
    </source>
</evidence>
<keyword evidence="2" id="KW-0378">Hydrolase</keyword>
<gene>
    <name evidence="2" type="ORF">F9B16_11135</name>
</gene>
<organism evidence="2 3">
    <name type="scientific">Actinomadura montaniterrae</name>
    <dbReference type="NCBI Taxonomy" id="1803903"/>
    <lineage>
        <taxon>Bacteria</taxon>
        <taxon>Bacillati</taxon>
        <taxon>Actinomycetota</taxon>
        <taxon>Actinomycetes</taxon>
        <taxon>Streptosporangiales</taxon>
        <taxon>Thermomonosporaceae</taxon>
        <taxon>Actinomadura</taxon>
    </lineage>
</organism>
<feature type="domain" description="AB hydrolase-1" evidence="1">
    <location>
        <begin position="28"/>
        <end position="147"/>
    </location>
</feature>
<accession>A0A6L3VX88</accession>
<dbReference type="OrthoDB" id="27092at2"/>
<dbReference type="SUPFAM" id="SSF53474">
    <property type="entry name" value="alpha/beta-Hydrolases"/>
    <property type="match status" value="1"/>
</dbReference>
<dbReference type="PANTHER" id="PTHR43433">
    <property type="entry name" value="HYDROLASE, ALPHA/BETA FOLD FAMILY PROTEIN"/>
    <property type="match status" value="1"/>
</dbReference>
<dbReference type="PANTHER" id="PTHR43433:SF5">
    <property type="entry name" value="AB HYDROLASE-1 DOMAIN-CONTAINING PROTEIN"/>
    <property type="match status" value="1"/>
</dbReference>
<dbReference type="InterPro" id="IPR050471">
    <property type="entry name" value="AB_hydrolase"/>
</dbReference>
<dbReference type="InterPro" id="IPR029058">
    <property type="entry name" value="AB_hydrolase_fold"/>
</dbReference>
<keyword evidence="3" id="KW-1185">Reference proteome</keyword>
<dbReference type="EMBL" id="WBMR01000022">
    <property type="protein sequence ID" value="KAB2384545.1"/>
    <property type="molecule type" value="Genomic_DNA"/>
</dbReference>
<dbReference type="GO" id="GO:0016787">
    <property type="term" value="F:hydrolase activity"/>
    <property type="evidence" value="ECO:0007669"/>
    <property type="project" value="UniProtKB-KW"/>
</dbReference>
<dbReference type="InterPro" id="IPR000073">
    <property type="entry name" value="AB_hydrolase_1"/>
</dbReference>